<dbReference type="EMBL" id="CH991566">
    <property type="protein sequence ID" value="EDQ86355.1"/>
    <property type="molecule type" value="Genomic_DNA"/>
</dbReference>
<organism evidence="3 4">
    <name type="scientific">Monosiga brevicollis</name>
    <name type="common">Choanoflagellate</name>
    <dbReference type="NCBI Taxonomy" id="81824"/>
    <lineage>
        <taxon>Eukaryota</taxon>
        <taxon>Choanoflagellata</taxon>
        <taxon>Craspedida</taxon>
        <taxon>Salpingoecidae</taxon>
        <taxon>Monosiga</taxon>
    </lineage>
</organism>
<feature type="transmembrane region" description="Helical" evidence="1">
    <location>
        <begin position="152"/>
        <end position="173"/>
    </location>
</feature>
<keyword evidence="1" id="KW-0472">Membrane</keyword>
<dbReference type="InParanoid" id="A9V7R9"/>
<feature type="chain" id="PRO_5002742791" evidence="2">
    <location>
        <begin position="26"/>
        <end position="186"/>
    </location>
</feature>
<keyword evidence="4" id="KW-1185">Reference proteome</keyword>
<evidence type="ECO:0000256" key="1">
    <source>
        <dbReference type="SAM" id="Phobius"/>
    </source>
</evidence>
<reference evidence="3 4" key="1">
    <citation type="journal article" date="2008" name="Nature">
        <title>The genome of the choanoflagellate Monosiga brevicollis and the origin of metazoans.</title>
        <authorList>
            <consortium name="JGI Sequencing"/>
            <person name="King N."/>
            <person name="Westbrook M.J."/>
            <person name="Young S.L."/>
            <person name="Kuo A."/>
            <person name="Abedin M."/>
            <person name="Chapman J."/>
            <person name="Fairclough S."/>
            <person name="Hellsten U."/>
            <person name="Isogai Y."/>
            <person name="Letunic I."/>
            <person name="Marr M."/>
            <person name="Pincus D."/>
            <person name="Putnam N."/>
            <person name="Rokas A."/>
            <person name="Wright K.J."/>
            <person name="Zuzow R."/>
            <person name="Dirks W."/>
            <person name="Good M."/>
            <person name="Goodstein D."/>
            <person name="Lemons D."/>
            <person name="Li W."/>
            <person name="Lyons J.B."/>
            <person name="Morris A."/>
            <person name="Nichols S."/>
            <person name="Richter D.J."/>
            <person name="Salamov A."/>
            <person name="Bork P."/>
            <person name="Lim W.A."/>
            <person name="Manning G."/>
            <person name="Miller W.T."/>
            <person name="McGinnis W."/>
            <person name="Shapiro H."/>
            <person name="Tjian R."/>
            <person name="Grigoriev I.V."/>
            <person name="Rokhsar D."/>
        </authorList>
    </citation>
    <scope>NUCLEOTIDE SEQUENCE [LARGE SCALE GENOMIC DNA]</scope>
    <source>
        <strain evidence="4">MX1 / ATCC 50154</strain>
    </source>
</reference>
<dbReference type="SUPFAM" id="SSF117281">
    <property type="entry name" value="Kelch motif"/>
    <property type="match status" value="1"/>
</dbReference>
<dbReference type="Proteomes" id="UP000001357">
    <property type="component" value="Unassembled WGS sequence"/>
</dbReference>
<name>A9V7R9_MONBE</name>
<dbReference type="RefSeq" id="XP_001748745.1">
    <property type="nucleotide sequence ID" value="XM_001748693.1"/>
</dbReference>
<proteinExistence type="predicted"/>
<dbReference type="GeneID" id="5894073"/>
<evidence type="ECO:0000313" key="4">
    <source>
        <dbReference type="Proteomes" id="UP000001357"/>
    </source>
</evidence>
<keyword evidence="1" id="KW-0812">Transmembrane</keyword>
<dbReference type="Gene3D" id="2.120.10.80">
    <property type="entry name" value="Kelch-type beta propeller"/>
    <property type="match status" value="1"/>
</dbReference>
<dbReference type="AlphaFoldDB" id="A9V7R9"/>
<feature type="signal peptide" evidence="2">
    <location>
        <begin position="1"/>
        <end position="25"/>
    </location>
</feature>
<keyword evidence="2" id="KW-0732">Signal</keyword>
<keyword evidence="1" id="KW-1133">Transmembrane helix</keyword>
<protein>
    <submittedName>
        <fullName evidence="3">Uncharacterized protein</fullName>
    </submittedName>
</protein>
<dbReference type="InterPro" id="IPR015915">
    <property type="entry name" value="Kelch-typ_b-propeller"/>
</dbReference>
<sequence length="186" mass="21199">MGVSLVLVALSLGWLGHLPAVGGEAAYTWAELFAQDEEGFRVQPPVSPAHRYNHASLYDAKRQAVLVTYGYFFDHRNHRPTYPRDVWMYELTARTWRRLSDDAGPSGRYGHAIAWLSTYMYHNGMYELRVLSEAAAVEVPLPRRSRAAAERVTVRIGLATAVICLLFGLWFYLRLNPHRRVPLKQA</sequence>
<gene>
    <name evidence="3" type="ORF">MONBRDRAFT_10956</name>
</gene>
<dbReference type="KEGG" id="mbr:MONBRDRAFT_10956"/>
<evidence type="ECO:0000313" key="3">
    <source>
        <dbReference type="EMBL" id="EDQ86355.1"/>
    </source>
</evidence>
<evidence type="ECO:0000256" key="2">
    <source>
        <dbReference type="SAM" id="SignalP"/>
    </source>
</evidence>
<accession>A9V7R9</accession>